<keyword evidence="1" id="KW-0812">Transmembrane</keyword>
<proteinExistence type="predicted"/>
<reference evidence="2 3" key="1">
    <citation type="submission" date="2018-02" db="EMBL/GenBank/DDBJ databases">
        <title>Genomic Encyclopedia of Archaeal and Bacterial Type Strains, Phase II (KMG-II): from individual species to whole genera.</title>
        <authorList>
            <person name="Goeker M."/>
        </authorList>
    </citation>
    <scope>NUCLEOTIDE SEQUENCE [LARGE SCALE GENOMIC DNA]</scope>
    <source>
        <strain evidence="2 3">DSM 29526</strain>
    </source>
</reference>
<evidence type="ECO:0000313" key="2">
    <source>
        <dbReference type="EMBL" id="PPK85194.1"/>
    </source>
</evidence>
<dbReference type="Proteomes" id="UP000237662">
    <property type="component" value="Unassembled WGS sequence"/>
</dbReference>
<comment type="caution">
    <text evidence="2">The sequence shown here is derived from an EMBL/GenBank/DDBJ whole genome shotgun (WGS) entry which is preliminary data.</text>
</comment>
<keyword evidence="3" id="KW-1185">Reference proteome</keyword>
<feature type="transmembrane region" description="Helical" evidence="1">
    <location>
        <begin position="44"/>
        <end position="77"/>
    </location>
</feature>
<accession>A0A2S6I1Z7</accession>
<dbReference type="AlphaFoldDB" id="A0A2S6I1Z7"/>
<keyword evidence="1" id="KW-1133">Transmembrane helix</keyword>
<name>A0A2S6I1Z7_9BACT</name>
<dbReference type="EMBL" id="PTJC01000006">
    <property type="protein sequence ID" value="PPK85194.1"/>
    <property type="molecule type" value="Genomic_DNA"/>
</dbReference>
<organism evidence="2 3">
    <name type="scientific">Neolewinella xylanilytica</name>
    <dbReference type="NCBI Taxonomy" id="1514080"/>
    <lineage>
        <taxon>Bacteria</taxon>
        <taxon>Pseudomonadati</taxon>
        <taxon>Bacteroidota</taxon>
        <taxon>Saprospiria</taxon>
        <taxon>Saprospirales</taxon>
        <taxon>Lewinellaceae</taxon>
        <taxon>Neolewinella</taxon>
    </lineage>
</organism>
<gene>
    <name evidence="2" type="ORF">CLV84_2086</name>
</gene>
<evidence type="ECO:0000313" key="3">
    <source>
        <dbReference type="Proteomes" id="UP000237662"/>
    </source>
</evidence>
<protein>
    <submittedName>
        <fullName evidence="2">Uncharacterized protein</fullName>
    </submittedName>
</protein>
<evidence type="ECO:0000256" key="1">
    <source>
        <dbReference type="SAM" id="Phobius"/>
    </source>
</evidence>
<sequence>MPTDAVDRVDLERAVGERFTASCKHCHKPRSIHVNEVHATPNRAITVVAGGIGLVAIGALWHIGFIAYAAGAFPVLVYQAQVKSAATFNGYQLPLSRP</sequence>
<keyword evidence="1" id="KW-0472">Membrane</keyword>